<proteinExistence type="predicted"/>
<keyword evidence="2" id="KW-1185">Reference proteome</keyword>
<comment type="caution">
    <text evidence="1">The sequence shown here is derived from an EMBL/GenBank/DDBJ whole genome shotgun (WGS) entry which is preliminary data.</text>
</comment>
<dbReference type="Proteomes" id="UP001386955">
    <property type="component" value="Unassembled WGS sequence"/>
</dbReference>
<sequence length="148" mass="16433">MNSRNSLKQWLTRRRVKDFFLTADGDNVGPRAQPVALLDKPNFWNIASVEANPTNTQAHLPIQSNQSKAKVPCGCRASLSVSVPCSGDMNRMSMRMSRNMDNVVVRAGREKMGVLGRDLKVLQRVAEPSAVRGSVFWLPQGRVKLSLL</sequence>
<name>A0AAN9X846_PSOTE</name>
<organism evidence="1 2">
    <name type="scientific">Psophocarpus tetragonolobus</name>
    <name type="common">Winged bean</name>
    <name type="synonym">Dolichos tetragonolobus</name>
    <dbReference type="NCBI Taxonomy" id="3891"/>
    <lineage>
        <taxon>Eukaryota</taxon>
        <taxon>Viridiplantae</taxon>
        <taxon>Streptophyta</taxon>
        <taxon>Embryophyta</taxon>
        <taxon>Tracheophyta</taxon>
        <taxon>Spermatophyta</taxon>
        <taxon>Magnoliopsida</taxon>
        <taxon>eudicotyledons</taxon>
        <taxon>Gunneridae</taxon>
        <taxon>Pentapetalae</taxon>
        <taxon>rosids</taxon>
        <taxon>fabids</taxon>
        <taxon>Fabales</taxon>
        <taxon>Fabaceae</taxon>
        <taxon>Papilionoideae</taxon>
        <taxon>50 kb inversion clade</taxon>
        <taxon>NPAAA clade</taxon>
        <taxon>indigoferoid/millettioid clade</taxon>
        <taxon>Phaseoleae</taxon>
        <taxon>Psophocarpus</taxon>
    </lineage>
</organism>
<evidence type="ECO:0000313" key="1">
    <source>
        <dbReference type="EMBL" id="KAK7385456.1"/>
    </source>
</evidence>
<evidence type="ECO:0000313" key="2">
    <source>
        <dbReference type="Proteomes" id="UP001386955"/>
    </source>
</evidence>
<dbReference type="EMBL" id="JAYMYS010000008">
    <property type="protein sequence ID" value="KAK7385456.1"/>
    <property type="molecule type" value="Genomic_DNA"/>
</dbReference>
<accession>A0AAN9X846</accession>
<dbReference type="AlphaFoldDB" id="A0AAN9X846"/>
<gene>
    <name evidence="1" type="ORF">VNO78_31177</name>
</gene>
<protein>
    <submittedName>
        <fullName evidence="1">Uncharacterized protein</fullName>
    </submittedName>
</protein>
<reference evidence="1 2" key="1">
    <citation type="submission" date="2024-01" db="EMBL/GenBank/DDBJ databases">
        <title>The genomes of 5 underutilized Papilionoideae crops provide insights into root nodulation and disease resistanc.</title>
        <authorList>
            <person name="Jiang F."/>
        </authorList>
    </citation>
    <scope>NUCLEOTIDE SEQUENCE [LARGE SCALE GENOMIC DNA]</scope>
    <source>
        <strain evidence="1">DUOXIRENSHENG_FW03</strain>
        <tissue evidence="1">Leaves</tissue>
    </source>
</reference>